<dbReference type="InterPro" id="IPR032675">
    <property type="entry name" value="LRR_dom_sf"/>
</dbReference>
<gene>
    <name evidence="16" type="ORF">B7P43_G13762</name>
</gene>
<evidence type="ECO:0000256" key="13">
    <source>
        <dbReference type="SAM" id="MobiDB-lite"/>
    </source>
</evidence>
<dbReference type="EMBL" id="NEVH01014362">
    <property type="protein sequence ID" value="PNF27710.1"/>
    <property type="molecule type" value="Genomic_DNA"/>
</dbReference>
<dbReference type="GO" id="GO:0005886">
    <property type="term" value="C:plasma membrane"/>
    <property type="evidence" value="ECO:0007669"/>
    <property type="project" value="UniProtKB-SubCell"/>
</dbReference>
<organism evidence="16 17">
    <name type="scientific">Cryptotermes secundus</name>
    <dbReference type="NCBI Taxonomy" id="105785"/>
    <lineage>
        <taxon>Eukaryota</taxon>
        <taxon>Metazoa</taxon>
        <taxon>Ecdysozoa</taxon>
        <taxon>Arthropoda</taxon>
        <taxon>Hexapoda</taxon>
        <taxon>Insecta</taxon>
        <taxon>Pterygota</taxon>
        <taxon>Neoptera</taxon>
        <taxon>Polyneoptera</taxon>
        <taxon>Dictyoptera</taxon>
        <taxon>Blattodea</taxon>
        <taxon>Blattoidea</taxon>
        <taxon>Termitoidae</taxon>
        <taxon>Kalotermitidae</taxon>
        <taxon>Cryptotermitinae</taxon>
        <taxon>Cryptotermes</taxon>
    </lineage>
</organism>
<keyword evidence="17" id="KW-1185">Reference proteome</keyword>
<keyword evidence="3" id="KW-1003">Cell membrane</keyword>
<dbReference type="PROSITE" id="PS51450">
    <property type="entry name" value="LRR"/>
    <property type="match status" value="3"/>
</dbReference>
<feature type="transmembrane region" description="Helical" evidence="14">
    <location>
        <begin position="290"/>
        <end position="321"/>
    </location>
</feature>
<dbReference type="AlphaFoldDB" id="A0A2J7QGJ3"/>
<keyword evidence="2" id="KW-0813">Transport</keyword>
<keyword evidence="7" id="KW-0677">Repeat</keyword>
<keyword evidence="9" id="KW-0406">Ion transport</keyword>
<keyword evidence="12" id="KW-0407">Ion channel</keyword>
<evidence type="ECO:0000313" key="16">
    <source>
        <dbReference type="EMBL" id="PNF27711.1"/>
    </source>
</evidence>
<dbReference type="SMART" id="SM00369">
    <property type="entry name" value="LRR_TYP"/>
    <property type="match status" value="5"/>
</dbReference>
<keyword evidence="8 14" id="KW-1133">Transmembrane helix</keyword>
<keyword evidence="6 15" id="KW-0732">Signal</keyword>
<keyword evidence="5 14" id="KW-0812">Transmembrane</keyword>
<feature type="chain" id="PRO_5014559382" description="LRRNT domain-containing protein" evidence="15">
    <location>
        <begin position="20"/>
        <end position="446"/>
    </location>
</feature>
<dbReference type="InParanoid" id="A0A2J7QGJ3"/>
<dbReference type="PANTHER" id="PTHR46473:SF10">
    <property type="entry name" value="LD45603P-RELATED"/>
    <property type="match status" value="1"/>
</dbReference>
<evidence type="ECO:0000256" key="11">
    <source>
        <dbReference type="ARBA" id="ARBA00023157"/>
    </source>
</evidence>
<keyword evidence="11" id="KW-1015">Disulfide bond</keyword>
<evidence type="ECO:0000313" key="17">
    <source>
        <dbReference type="Proteomes" id="UP000235965"/>
    </source>
</evidence>
<evidence type="ECO:0000256" key="9">
    <source>
        <dbReference type="ARBA" id="ARBA00023065"/>
    </source>
</evidence>
<dbReference type="InterPro" id="IPR003591">
    <property type="entry name" value="Leu-rich_rpt_typical-subtyp"/>
</dbReference>
<dbReference type="STRING" id="105785.A0A2J7QGJ3"/>
<sequence>MRAALWLWTTAVTVLCITASEKRNQYGCPDITDCKANLPCPIIHLDCSNKNFGSLTADSIYPERNFGKLRELWMNHSGITSLGYEVFYNMNSLKSLTLRGNLLDSLDNRVFYSLIDLEHLDISYNKLTSLNKIELFAFQANLRTLLLSFNKLTTLTRMIFLHTIKLDYLDLSFNNLYFLSDYLFSSQEHLSTLLLNGNRLTTINITLLLPLRSIRRFELSENPLHFDCNLRPIVLWCKEMKLDTGTAFHRQMSEDVSQWLRLESFQNCSGNEIQDAMLPASGTNLTKSDYILVSMSTLLLVVLGFVIFTVLQIICCALLYFKMRLRFAAIVGEEKIMQSDTSSNNIHHYDYISSPNMSNLPELPARPSQTESCENSGKLHVNKSPKPDKCGNVQTAALHIADDLQEPCLCIRNDLYEEQLLMVESVDNKSHHALVETPRITEEEKK</sequence>
<evidence type="ECO:0000256" key="1">
    <source>
        <dbReference type="ARBA" id="ARBA00004162"/>
    </source>
</evidence>
<comment type="caution">
    <text evidence="16">The sequence shown here is derived from an EMBL/GenBank/DDBJ whole genome shotgun (WGS) entry which is preliminary data.</text>
</comment>
<dbReference type="GO" id="GO:0034220">
    <property type="term" value="P:monoatomic ion transmembrane transport"/>
    <property type="evidence" value="ECO:0007669"/>
    <property type="project" value="UniProtKB-KW"/>
</dbReference>
<evidence type="ECO:0000256" key="14">
    <source>
        <dbReference type="SAM" id="Phobius"/>
    </source>
</evidence>
<dbReference type="OrthoDB" id="676979at2759"/>
<accession>A0A2J7QGJ3</accession>
<proteinExistence type="predicted"/>
<keyword evidence="10 14" id="KW-0472">Membrane</keyword>
<evidence type="ECO:0000256" key="6">
    <source>
        <dbReference type="ARBA" id="ARBA00022729"/>
    </source>
</evidence>
<dbReference type="Pfam" id="PF13855">
    <property type="entry name" value="LRR_8"/>
    <property type="match status" value="2"/>
</dbReference>
<evidence type="ECO:0000256" key="10">
    <source>
        <dbReference type="ARBA" id="ARBA00023136"/>
    </source>
</evidence>
<feature type="region of interest" description="Disordered" evidence="13">
    <location>
        <begin position="363"/>
        <end position="386"/>
    </location>
</feature>
<dbReference type="Gene3D" id="3.80.10.10">
    <property type="entry name" value="Ribonuclease Inhibitor"/>
    <property type="match status" value="2"/>
</dbReference>
<feature type="signal peptide" evidence="15">
    <location>
        <begin position="1"/>
        <end position="19"/>
    </location>
</feature>
<reference evidence="16 17" key="1">
    <citation type="submission" date="2017-12" db="EMBL/GenBank/DDBJ databases">
        <title>Hemimetabolous genomes reveal molecular basis of termite eusociality.</title>
        <authorList>
            <person name="Harrison M.C."/>
            <person name="Jongepier E."/>
            <person name="Robertson H.M."/>
            <person name="Arning N."/>
            <person name="Bitard-Feildel T."/>
            <person name="Chao H."/>
            <person name="Childers C.P."/>
            <person name="Dinh H."/>
            <person name="Doddapaneni H."/>
            <person name="Dugan S."/>
            <person name="Gowin J."/>
            <person name="Greiner C."/>
            <person name="Han Y."/>
            <person name="Hu H."/>
            <person name="Hughes D.S.T."/>
            <person name="Huylmans A.-K."/>
            <person name="Kemena C."/>
            <person name="Kremer L.P.M."/>
            <person name="Lee S.L."/>
            <person name="Lopez-Ezquerra A."/>
            <person name="Mallet L."/>
            <person name="Monroy-Kuhn J.M."/>
            <person name="Moser A."/>
            <person name="Murali S.C."/>
            <person name="Muzny D.M."/>
            <person name="Otani S."/>
            <person name="Piulachs M.-D."/>
            <person name="Poelchau M."/>
            <person name="Qu J."/>
            <person name="Schaub F."/>
            <person name="Wada-Katsumata A."/>
            <person name="Worley K.C."/>
            <person name="Xie Q."/>
            <person name="Ylla G."/>
            <person name="Poulsen M."/>
            <person name="Gibbs R.A."/>
            <person name="Schal C."/>
            <person name="Richards S."/>
            <person name="Belles X."/>
            <person name="Korb J."/>
            <person name="Bornberg-Bauer E."/>
        </authorList>
    </citation>
    <scope>NUCLEOTIDE SEQUENCE [LARGE SCALE GENOMIC DNA]</scope>
    <source>
        <tissue evidence="16">Whole body</tissue>
    </source>
</reference>
<evidence type="ECO:0008006" key="18">
    <source>
        <dbReference type="Google" id="ProtNLM"/>
    </source>
</evidence>
<evidence type="ECO:0000256" key="5">
    <source>
        <dbReference type="ARBA" id="ARBA00022692"/>
    </source>
</evidence>
<evidence type="ECO:0000256" key="12">
    <source>
        <dbReference type="ARBA" id="ARBA00023303"/>
    </source>
</evidence>
<dbReference type="SUPFAM" id="SSF52058">
    <property type="entry name" value="L domain-like"/>
    <property type="match status" value="1"/>
</dbReference>
<evidence type="ECO:0000256" key="4">
    <source>
        <dbReference type="ARBA" id="ARBA00022614"/>
    </source>
</evidence>
<dbReference type="EMBL" id="NEVH01014362">
    <property type="protein sequence ID" value="PNF27711.1"/>
    <property type="molecule type" value="Genomic_DNA"/>
</dbReference>
<evidence type="ECO:0000256" key="2">
    <source>
        <dbReference type="ARBA" id="ARBA00022448"/>
    </source>
</evidence>
<evidence type="ECO:0000256" key="7">
    <source>
        <dbReference type="ARBA" id="ARBA00022737"/>
    </source>
</evidence>
<evidence type="ECO:0000256" key="8">
    <source>
        <dbReference type="ARBA" id="ARBA00022989"/>
    </source>
</evidence>
<protein>
    <recommendedName>
        <fullName evidence="18">LRRNT domain-containing protein</fullName>
    </recommendedName>
</protein>
<comment type="subcellular location">
    <subcellularLocation>
        <location evidence="1">Cell membrane</location>
        <topology evidence="1">Single-pass membrane protein</topology>
    </subcellularLocation>
</comment>
<evidence type="ECO:0000256" key="15">
    <source>
        <dbReference type="SAM" id="SignalP"/>
    </source>
</evidence>
<evidence type="ECO:0000256" key="3">
    <source>
        <dbReference type="ARBA" id="ARBA00022475"/>
    </source>
</evidence>
<keyword evidence="4" id="KW-0433">Leucine-rich repeat</keyword>
<dbReference type="InterPro" id="IPR001611">
    <property type="entry name" value="Leu-rich_rpt"/>
</dbReference>
<dbReference type="Proteomes" id="UP000235965">
    <property type="component" value="Unassembled WGS sequence"/>
</dbReference>
<name>A0A2J7QGJ3_9NEOP</name>
<dbReference type="PANTHER" id="PTHR46473">
    <property type="entry name" value="GH08155P"/>
    <property type="match status" value="1"/>
</dbReference>
<dbReference type="InterPro" id="IPR051432">
    <property type="entry name" value="KCNMA1_auxiliary"/>
</dbReference>